<dbReference type="EMBL" id="KZ819305">
    <property type="protein sequence ID" value="PWN95328.1"/>
    <property type="molecule type" value="Genomic_DNA"/>
</dbReference>
<gene>
    <name evidence="1" type="ORF">FA09DRAFT_147693</name>
</gene>
<name>A0A316Z2Z0_9BASI</name>
<dbReference type="Proteomes" id="UP000245946">
    <property type="component" value="Unassembled WGS sequence"/>
</dbReference>
<dbReference type="GeneID" id="37266707"/>
<protein>
    <submittedName>
        <fullName evidence="1">Uncharacterized protein</fullName>
    </submittedName>
</protein>
<dbReference type="AlphaFoldDB" id="A0A316Z2Z0"/>
<organism evidence="1 2">
    <name type="scientific">Tilletiopsis washingtonensis</name>
    <dbReference type="NCBI Taxonomy" id="58919"/>
    <lineage>
        <taxon>Eukaryota</taxon>
        <taxon>Fungi</taxon>
        <taxon>Dikarya</taxon>
        <taxon>Basidiomycota</taxon>
        <taxon>Ustilaginomycotina</taxon>
        <taxon>Exobasidiomycetes</taxon>
        <taxon>Entylomatales</taxon>
        <taxon>Entylomatales incertae sedis</taxon>
        <taxon>Tilletiopsis</taxon>
    </lineage>
</organism>
<dbReference type="RefSeq" id="XP_025595607.1">
    <property type="nucleotide sequence ID" value="XM_025739161.1"/>
</dbReference>
<proteinExistence type="predicted"/>
<reference evidence="1 2" key="1">
    <citation type="journal article" date="2018" name="Mol. Biol. Evol.">
        <title>Broad Genomic Sampling Reveals a Smut Pathogenic Ancestry of the Fungal Clade Ustilaginomycotina.</title>
        <authorList>
            <person name="Kijpornyongpan T."/>
            <person name="Mondo S.J."/>
            <person name="Barry K."/>
            <person name="Sandor L."/>
            <person name="Lee J."/>
            <person name="Lipzen A."/>
            <person name="Pangilinan J."/>
            <person name="LaButti K."/>
            <person name="Hainaut M."/>
            <person name="Henrissat B."/>
            <person name="Grigoriev I.V."/>
            <person name="Spatafora J.W."/>
            <person name="Aime M.C."/>
        </authorList>
    </citation>
    <scope>NUCLEOTIDE SEQUENCE [LARGE SCALE GENOMIC DNA]</scope>
    <source>
        <strain evidence="1 2">MCA 4186</strain>
    </source>
</reference>
<accession>A0A316Z2Z0</accession>
<evidence type="ECO:0000313" key="1">
    <source>
        <dbReference type="EMBL" id="PWN95328.1"/>
    </source>
</evidence>
<evidence type="ECO:0000313" key="2">
    <source>
        <dbReference type="Proteomes" id="UP000245946"/>
    </source>
</evidence>
<keyword evidence="2" id="KW-1185">Reference proteome</keyword>
<sequence>MCAAVLPAATLERAGEARSRCYLRACGRVRGMRQRRYPSFACAGGSKISEPPPACGCLRAADWAPCAADSAGGLKCRVQRAPLAALRRQRQEGGEARHPRTGSIHRLPRALRAPSVQRRAACSSWHAGDLGLLVLLGSAGAAVAPTGPKSVCPLIKRDDKGQARL</sequence>